<dbReference type="EMBL" id="BARW01024301">
    <property type="protein sequence ID" value="GAI90348.1"/>
    <property type="molecule type" value="Genomic_DNA"/>
</dbReference>
<name>X1SBI8_9ZZZZ</name>
<comment type="caution">
    <text evidence="1">The sequence shown here is derived from an EMBL/GenBank/DDBJ whole genome shotgun (WGS) entry which is preliminary data.</text>
</comment>
<sequence length="73" mass="8898">MSFLSLDVKELRERWMKIYLNLFMLKSHNPEIFKHLADFKEPLALFNDNLSFEVFFTVWTFNNFCHFSLSPYV</sequence>
<gene>
    <name evidence="1" type="ORF">S12H4_40095</name>
</gene>
<protein>
    <submittedName>
        <fullName evidence="1">Uncharacterized protein</fullName>
    </submittedName>
</protein>
<accession>X1SBI8</accession>
<proteinExistence type="predicted"/>
<dbReference type="AlphaFoldDB" id="X1SBI8"/>
<organism evidence="1">
    <name type="scientific">marine sediment metagenome</name>
    <dbReference type="NCBI Taxonomy" id="412755"/>
    <lineage>
        <taxon>unclassified sequences</taxon>
        <taxon>metagenomes</taxon>
        <taxon>ecological metagenomes</taxon>
    </lineage>
</organism>
<evidence type="ECO:0000313" key="1">
    <source>
        <dbReference type="EMBL" id="GAI90348.1"/>
    </source>
</evidence>
<reference evidence="1" key="1">
    <citation type="journal article" date="2014" name="Front. Microbiol.">
        <title>High frequency of phylogenetically diverse reductive dehalogenase-homologous genes in deep subseafloor sedimentary metagenomes.</title>
        <authorList>
            <person name="Kawai M."/>
            <person name="Futagami T."/>
            <person name="Toyoda A."/>
            <person name="Takaki Y."/>
            <person name="Nishi S."/>
            <person name="Hori S."/>
            <person name="Arai W."/>
            <person name="Tsubouchi T."/>
            <person name="Morono Y."/>
            <person name="Uchiyama I."/>
            <person name="Ito T."/>
            <person name="Fujiyama A."/>
            <person name="Inagaki F."/>
            <person name="Takami H."/>
        </authorList>
    </citation>
    <scope>NUCLEOTIDE SEQUENCE</scope>
    <source>
        <strain evidence="1">Expedition CK06-06</strain>
    </source>
</reference>